<comment type="caution">
    <text evidence="1">The sequence shown here is derived from an EMBL/GenBank/DDBJ whole genome shotgun (WGS) entry which is preliminary data.</text>
</comment>
<keyword evidence="1" id="KW-0830">Ubiquinone</keyword>
<dbReference type="EMBL" id="BPRB01000074">
    <property type="protein sequence ID" value="GJE59350.1"/>
    <property type="molecule type" value="Genomic_DNA"/>
</dbReference>
<name>A0ABQ4TVU8_9HYPH</name>
<dbReference type="Gene3D" id="3.40.50.150">
    <property type="entry name" value="Vaccinia Virus protein VP39"/>
    <property type="match status" value="1"/>
</dbReference>
<sequence>MSVTSLDGPAFGTSSASRGRPFAVAAAGPADERSTRAYVAAAFGEMDRQLHGSVSRDALHWNVSGGPRVARLTDAIMAHVARRGLDRVSVLNMSGLNEGKPDPVLYDLLDRRLGPGRLRWQVVDHPLSQTFSDPTIRGWLDARGIEPIGQDFREPDFSVPEAAADVVLCTEILEHLDYTVTMRLLRRCQRALRPGGVLLVTTPNAVYVEHRLRFALGQWDFLHFMDAPEDAERGLLGHVMYYDGRRLGRMLGHLGFDAVRATTFNAGHGPGEYRNPMTRAAAMGLRALSRLFPHSGQVLLVAAEKPA</sequence>
<evidence type="ECO:0000313" key="1">
    <source>
        <dbReference type="EMBL" id="GJE59350.1"/>
    </source>
</evidence>
<dbReference type="Proteomes" id="UP001055057">
    <property type="component" value="Unassembled WGS sequence"/>
</dbReference>
<organism evidence="1 2">
    <name type="scientific">Methylobacterium trifolii</name>
    <dbReference type="NCBI Taxonomy" id="1003092"/>
    <lineage>
        <taxon>Bacteria</taxon>
        <taxon>Pseudomonadati</taxon>
        <taxon>Pseudomonadota</taxon>
        <taxon>Alphaproteobacteria</taxon>
        <taxon>Hyphomicrobiales</taxon>
        <taxon>Methylobacteriaceae</taxon>
        <taxon>Methylobacterium</taxon>
    </lineage>
</organism>
<evidence type="ECO:0000313" key="2">
    <source>
        <dbReference type="Proteomes" id="UP001055057"/>
    </source>
</evidence>
<dbReference type="SUPFAM" id="SSF53335">
    <property type="entry name" value="S-adenosyl-L-methionine-dependent methyltransferases"/>
    <property type="match status" value="1"/>
</dbReference>
<gene>
    <name evidence="1" type="primary">COQ3_3</name>
    <name evidence="1" type="ORF">MPOCJGCO_1441</name>
</gene>
<dbReference type="Pfam" id="PF13489">
    <property type="entry name" value="Methyltransf_23"/>
    <property type="match status" value="1"/>
</dbReference>
<protein>
    <submittedName>
        <fullName evidence="1">Ubiquinone biosynthesis O-methyltransferase, mitochondrial</fullName>
    </submittedName>
</protein>
<dbReference type="InterPro" id="IPR029063">
    <property type="entry name" value="SAM-dependent_MTases_sf"/>
</dbReference>
<dbReference type="RefSeq" id="WP_238181935.1">
    <property type="nucleotide sequence ID" value="NZ_BPRB01000074.1"/>
</dbReference>
<reference evidence="1" key="1">
    <citation type="journal article" date="2021" name="Front. Microbiol.">
        <title>Comprehensive Comparative Genomics and Phenotyping of Methylobacterium Species.</title>
        <authorList>
            <person name="Alessa O."/>
            <person name="Ogura Y."/>
            <person name="Fujitani Y."/>
            <person name="Takami H."/>
            <person name="Hayashi T."/>
            <person name="Sahin N."/>
            <person name="Tani A."/>
        </authorList>
    </citation>
    <scope>NUCLEOTIDE SEQUENCE</scope>
    <source>
        <strain evidence="1">DSM 23632</strain>
    </source>
</reference>
<proteinExistence type="predicted"/>
<keyword evidence="2" id="KW-1185">Reference proteome</keyword>
<reference evidence="1" key="2">
    <citation type="submission" date="2021-08" db="EMBL/GenBank/DDBJ databases">
        <authorList>
            <person name="Tani A."/>
            <person name="Ola A."/>
            <person name="Ogura Y."/>
            <person name="Katsura K."/>
            <person name="Hayashi T."/>
        </authorList>
    </citation>
    <scope>NUCLEOTIDE SEQUENCE</scope>
    <source>
        <strain evidence="1">DSM 23632</strain>
    </source>
</reference>
<accession>A0ABQ4TVU8</accession>
<dbReference type="CDD" id="cd02440">
    <property type="entry name" value="AdoMet_MTases"/>
    <property type="match status" value="1"/>
</dbReference>